<sequence length="518" mass="58125">MSGNKRIALNSLLLYIRLIISTLLGLFTARLVLQNLGASDYGLYHVVGGIVMLLNILNISISGSTHRFIANELGKGAKGDSNSIFNISLVIHLSFALLIFLLAETIGLYYVYNFLNVEEGKLDDAVFVYHFSVLAAILNVSVIPYRGLISAKENFLIRVLIETLSSFMRFIVAFSLIFFLSNKLKIYAVLTALVWGTCSFLYFIYCRIKYKDLVKWKISFKWHKYKEMLSFSAWSLLGSSAAVGNSQGLAMVLNYFFGTVVNASFGIAKQLTGLLITFTQTLNTVSAPQVFKGHGGGDWQRVLQIVYGMSKYTFFLMLLPSVPILLETEFLLKLWLGDVPANTVIFCRVMIIAVLVQTLRGTSGILLNSSGKIKEYETFKVFSCLLCLVVSGVMFHIGFQAVWGLINFALSEVIIMVALMIILKFKIGFDILNYLKKVQLRIIGVLLFSLPLAFITLVDKSGFLKFAVVSLISCVWCSLGIYFIGLNGYERIYLQEKLQSIFYKLFSLRKNAIKRLCL</sequence>
<evidence type="ECO:0000256" key="5">
    <source>
        <dbReference type="ARBA" id="ARBA00023136"/>
    </source>
</evidence>
<dbReference type="STRING" id="1940790.L21SP3_00970"/>
<dbReference type="PANTHER" id="PTHR30250:SF26">
    <property type="entry name" value="PSMA PROTEIN"/>
    <property type="match status" value="1"/>
</dbReference>
<keyword evidence="4 6" id="KW-1133">Transmembrane helix</keyword>
<dbReference type="KEGG" id="pbu:L21SP3_00970"/>
<feature type="transmembrane region" description="Helical" evidence="6">
    <location>
        <begin position="379"/>
        <end position="399"/>
    </location>
</feature>
<dbReference type="GO" id="GO:0005886">
    <property type="term" value="C:plasma membrane"/>
    <property type="evidence" value="ECO:0007669"/>
    <property type="project" value="UniProtKB-SubCell"/>
</dbReference>
<keyword evidence="8" id="KW-1185">Reference proteome</keyword>
<feature type="transmembrane region" description="Helical" evidence="6">
    <location>
        <begin position="43"/>
        <end position="63"/>
    </location>
</feature>
<name>A0A1Q2HP84_9BACT</name>
<feature type="transmembrane region" description="Helical" evidence="6">
    <location>
        <begin position="186"/>
        <end position="205"/>
    </location>
</feature>
<proteinExistence type="predicted"/>
<evidence type="ECO:0000256" key="2">
    <source>
        <dbReference type="ARBA" id="ARBA00022475"/>
    </source>
</evidence>
<dbReference type="OrthoDB" id="5365632at2"/>
<keyword evidence="2" id="KW-1003">Cell membrane</keyword>
<feature type="transmembrane region" description="Helical" evidence="6">
    <location>
        <begin position="12"/>
        <end position="31"/>
    </location>
</feature>
<evidence type="ECO:0000256" key="6">
    <source>
        <dbReference type="SAM" id="Phobius"/>
    </source>
</evidence>
<feature type="transmembrane region" description="Helical" evidence="6">
    <location>
        <begin position="463"/>
        <end position="484"/>
    </location>
</feature>
<feature type="transmembrane region" description="Helical" evidence="6">
    <location>
        <begin position="438"/>
        <end position="457"/>
    </location>
</feature>
<evidence type="ECO:0000313" key="8">
    <source>
        <dbReference type="Proteomes" id="UP000188273"/>
    </source>
</evidence>
<dbReference type="AlphaFoldDB" id="A0A1Q2HP84"/>
<reference evidence="8" key="1">
    <citation type="submission" date="2017-02" db="EMBL/GenBank/DDBJ databases">
        <title>Comparative genomics and description of representatives of a novel lineage of planctomycetes thriving in anoxic sediments.</title>
        <authorList>
            <person name="Spring S."/>
            <person name="Bunk B."/>
            <person name="Sproer C."/>
            <person name="Klenk H.-P."/>
        </authorList>
    </citation>
    <scope>NUCLEOTIDE SEQUENCE [LARGE SCALE GENOMIC DNA]</scope>
    <source>
        <strain evidence="8">L21-RPul-D3</strain>
    </source>
</reference>
<dbReference type="Proteomes" id="UP000188273">
    <property type="component" value="Chromosome"/>
</dbReference>
<dbReference type="InterPro" id="IPR050833">
    <property type="entry name" value="Poly_Biosynth_Transport"/>
</dbReference>
<protein>
    <submittedName>
        <fullName evidence="7">Polysaccharide biosynthesis protein</fullName>
    </submittedName>
</protein>
<keyword evidence="5 6" id="KW-0472">Membrane</keyword>
<feature type="transmembrane region" description="Helical" evidence="6">
    <location>
        <begin position="84"/>
        <end position="112"/>
    </location>
</feature>
<keyword evidence="3 6" id="KW-0812">Transmembrane</keyword>
<feature type="transmembrane region" description="Helical" evidence="6">
    <location>
        <begin position="127"/>
        <end position="148"/>
    </location>
</feature>
<evidence type="ECO:0000313" key="7">
    <source>
        <dbReference type="EMBL" id="AQQ09170.1"/>
    </source>
</evidence>
<evidence type="ECO:0000256" key="3">
    <source>
        <dbReference type="ARBA" id="ARBA00022692"/>
    </source>
</evidence>
<feature type="transmembrane region" description="Helical" evidence="6">
    <location>
        <begin position="155"/>
        <end position="180"/>
    </location>
</feature>
<dbReference type="EMBL" id="CP019633">
    <property type="protein sequence ID" value="AQQ09170.1"/>
    <property type="molecule type" value="Genomic_DNA"/>
</dbReference>
<dbReference type="PANTHER" id="PTHR30250">
    <property type="entry name" value="PST FAMILY PREDICTED COLANIC ACID TRANSPORTER"/>
    <property type="match status" value="1"/>
</dbReference>
<organism evidence="7 8">
    <name type="scientific">Sedimentisphaera cyanobacteriorum</name>
    <dbReference type="NCBI Taxonomy" id="1940790"/>
    <lineage>
        <taxon>Bacteria</taxon>
        <taxon>Pseudomonadati</taxon>
        <taxon>Planctomycetota</taxon>
        <taxon>Phycisphaerae</taxon>
        <taxon>Sedimentisphaerales</taxon>
        <taxon>Sedimentisphaeraceae</taxon>
        <taxon>Sedimentisphaera</taxon>
    </lineage>
</organism>
<comment type="subcellular location">
    <subcellularLocation>
        <location evidence="1">Cell membrane</location>
        <topology evidence="1">Multi-pass membrane protein</topology>
    </subcellularLocation>
</comment>
<feature type="transmembrane region" description="Helical" evidence="6">
    <location>
        <begin position="405"/>
        <end position="426"/>
    </location>
</feature>
<gene>
    <name evidence="7" type="ORF">L21SP3_00970</name>
</gene>
<evidence type="ECO:0000256" key="1">
    <source>
        <dbReference type="ARBA" id="ARBA00004651"/>
    </source>
</evidence>
<accession>A0A1Q2HP84</accession>
<evidence type="ECO:0000256" key="4">
    <source>
        <dbReference type="ARBA" id="ARBA00022989"/>
    </source>
</evidence>
<feature type="transmembrane region" description="Helical" evidence="6">
    <location>
        <begin position="341"/>
        <end position="359"/>
    </location>
</feature>
<dbReference type="RefSeq" id="WP_161488102.1">
    <property type="nucleotide sequence ID" value="NZ_CP019633.1"/>
</dbReference>
<dbReference type="Pfam" id="PF13440">
    <property type="entry name" value="Polysacc_synt_3"/>
    <property type="match status" value="1"/>
</dbReference>